<dbReference type="AlphaFoldDB" id="X1CNE8"/>
<evidence type="ECO:0000313" key="2">
    <source>
        <dbReference type="EMBL" id="GAH09312.1"/>
    </source>
</evidence>
<name>X1CNE8_9ZZZZ</name>
<gene>
    <name evidence="2" type="ORF">S01H4_51982</name>
</gene>
<proteinExistence type="predicted"/>
<dbReference type="InterPro" id="IPR002934">
    <property type="entry name" value="Polymerase_NTP_transf_dom"/>
</dbReference>
<dbReference type="InterPro" id="IPR043519">
    <property type="entry name" value="NT_sf"/>
</dbReference>
<dbReference type="Pfam" id="PF01909">
    <property type="entry name" value="NTP_transf_2"/>
    <property type="match status" value="1"/>
</dbReference>
<dbReference type="Gene3D" id="3.30.460.10">
    <property type="entry name" value="Beta Polymerase, domain 2"/>
    <property type="match status" value="1"/>
</dbReference>
<reference evidence="2" key="1">
    <citation type="journal article" date="2014" name="Front. Microbiol.">
        <title>High frequency of phylogenetically diverse reductive dehalogenase-homologous genes in deep subseafloor sedimentary metagenomes.</title>
        <authorList>
            <person name="Kawai M."/>
            <person name="Futagami T."/>
            <person name="Toyoda A."/>
            <person name="Takaki Y."/>
            <person name="Nishi S."/>
            <person name="Hori S."/>
            <person name="Arai W."/>
            <person name="Tsubouchi T."/>
            <person name="Morono Y."/>
            <person name="Uchiyama I."/>
            <person name="Ito T."/>
            <person name="Fujiyama A."/>
            <person name="Inagaki F."/>
            <person name="Takami H."/>
        </authorList>
    </citation>
    <scope>NUCLEOTIDE SEQUENCE</scope>
    <source>
        <strain evidence="2">Expedition CK06-06</strain>
    </source>
</reference>
<feature type="domain" description="Polymerase nucleotidyl transferase" evidence="1">
    <location>
        <begin position="10"/>
        <end position="100"/>
    </location>
</feature>
<dbReference type="EMBL" id="BART01029657">
    <property type="protein sequence ID" value="GAH09312.1"/>
    <property type="molecule type" value="Genomic_DNA"/>
</dbReference>
<dbReference type="SUPFAM" id="SSF81301">
    <property type="entry name" value="Nucleotidyltransferase"/>
    <property type="match status" value="1"/>
</dbReference>
<comment type="caution">
    <text evidence="2">The sequence shown here is derived from an EMBL/GenBank/DDBJ whole genome shotgun (WGS) entry which is preliminary data.</text>
</comment>
<organism evidence="2">
    <name type="scientific">marine sediment metagenome</name>
    <dbReference type="NCBI Taxonomy" id="412755"/>
    <lineage>
        <taxon>unclassified sequences</taxon>
        <taxon>metagenomes</taxon>
        <taxon>ecological metagenomes</taxon>
    </lineage>
</organism>
<dbReference type="CDD" id="cd05403">
    <property type="entry name" value="NT_KNTase_like"/>
    <property type="match status" value="1"/>
</dbReference>
<evidence type="ECO:0000259" key="1">
    <source>
        <dbReference type="Pfam" id="PF01909"/>
    </source>
</evidence>
<protein>
    <recommendedName>
        <fullName evidence="1">Polymerase nucleotidyl transferase domain-containing protein</fullName>
    </recommendedName>
</protein>
<sequence length="107" mass="12477">MDKNELIIKLKEFKQQIIKKYGVKKIILFGSYSKDIASEDSDVDLIIVGDFKDKGNLHRAPIFYKEWHLVQNIDLPVDIICYTSEEFEKLKNQITIVKEAVEEGMEI</sequence>
<dbReference type="PANTHER" id="PTHR43449">
    <property type="entry name" value="NUCLEOTIDYLTRANSFERASE"/>
    <property type="match status" value="1"/>
</dbReference>
<dbReference type="PANTHER" id="PTHR43449:SF1">
    <property type="entry name" value="POLYMERASE BETA NUCLEOTIDYLTRANSFERASE DOMAIN-CONTAINING PROTEIN"/>
    <property type="match status" value="1"/>
</dbReference>
<dbReference type="GO" id="GO:0016779">
    <property type="term" value="F:nucleotidyltransferase activity"/>
    <property type="evidence" value="ECO:0007669"/>
    <property type="project" value="InterPro"/>
</dbReference>
<accession>X1CNE8</accession>